<evidence type="ECO:0000313" key="1">
    <source>
        <dbReference type="EMBL" id="PON73842.1"/>
    </source>
</evidence>
<evidence type="ECO:0000313" key="2">
    <source>
        <dbReference type="Proteomes" id="UP000237105"/>
    </source>
</evidence>
<dbReference type="OrthoDB" id="1674010at2759"/>
<dbReference type="PANTHER" id="PTHR47074">
    <property type="entry name" value="BNAC02G40300D PROTEIN"/>
    <property type="match status" value="1"/>
</dbReference>
<dbReference type="EMBL" id="JXTB01000031">
    <property type="protein sequence ID" value="PON73842.1"/>
    <property type="molecule type" value="Genomic_DNA"/>
</dbReference>
<protein>
    <submittedName>
        <fullName evidence="1">Uncharacterized protein</fullName>
    </submittedName>
</protein>
<reference evidence="2" key="1">
    <citation type="submission" date="2016-06" db="EMBL/GenBank/DDBJ databases">
        <title>Parallel loss of symbiosis genes in relatives of nitrogen-fixing non-legume Parasponia.</title>
        <authorList>
            <person name="Van Velzen R."/>
            <person name="Holmer R."/>
            <person name="Bu F."/>
            <person name="Rutten L."/>
            <person name="Van Zeijl A."/>
            <person name="Liu W."/>
            <person name="Santuari L."/>
            <person name="Cao Q."/>
            <person name="Sharma T."/>
            <person name="Shen D."/>
            <person name="Roswanjaya Y."/>
            <person name="Wardhani T."/>
            <person name="Kalhor M.S."/>
            <person name="Jansen J."/>
            <person name="Van den Hoogen J."/>
            <person name="Gungor B."/>
            <person name="Hartog M."/>
            <person name="Hontelez J."/>
            <person name="Verver J."/>
            <person name="Yang W.-C."/>
            <person name="Schijlen E."/>
            <person name="Repin R."/>
            <person name="Schilthuizen M."/>
            <person name="Schranz E."/>
            <person name="Heidstra R."/>
            <person name="Miyata K."/>
            <person name="Fedorova E."/>
            <person name="Kohlen W."/>
            <person name="Bisseling T."/>
            <person name="Smit S."/>
            <person name="Geurts R."/>
        </authorList>
    </citation>
    <scope>NUCLEOTIDE SEQUENCE [LARGE SCALE GENOMIC DNA]</scope>
    <source>
        <strain evidence="2">cv. WU1-14</strain>
    </source>
</reference>
<gene>
    <name evidence="1" type="ORF">PanWU01x14_053920</name>
</gene>
<name>A0A2P5DKL3_PARAD</name>
<accession>A0A2P5DKL3</accession>
<proteinExistence type="predicted"/>
<dbReference type="PANTHER" id="PTHR47074:SF11">
    <property type="entry name" value="REVERSE TRANSCRIPTASE-LIKE PROTEIN"/>
    <property type="match status" value="1"/>
</dbReference>
<organism evidence="1 2">
    <name type="scientific">Parasponia andersonii</name>
    <name type="common">Sponia andersonii</name>
    <dbReference type="NCBI Taxonomy" id="3476"/>
    <lineage>
        <taxon>Eukaryota</taxon>
        <taxon>Viridiplantae</taxon>
        <taxon>Streptophyta</taxon>
        <taxon>Embryophyta</taxon>
        <taxon>Tracheophyta</taxon>
        <taxon>Spermatophyta</taxon>
        <taxon>Magnoliopsida</taxon>
        <taxon>eudicotyledons</taxon>
        <taxon>Gunneridae</taxon>
        <taxon>Pentapetalae</taxon>
        <taxon>rosids</taxon>
        <taxon>fabids</taxon>
        <taxon>Rosales</taxon>
        <taxon>Cannabaceae</taxon>
        <taxon>Parasponia</taxon>
    </lineage>
</organism>
<sequence>MAEMLKEIQKQLDGDALELFCVILWCLWFERNRIVHGEHTREPHHIADYAKSFLQEFWNKVRKVLRGSFLKPRMACRWQAPRSGHLKLNVDASVRTGEGQISIRGVIRDHWGVVVAAFSKTLVGKLLVDDAKTLVVREGVSFSVQNELYPSVVKSNSLSTI</sequence>
<dbReference type="InterPro" id="IPR052929">
    <property type="entry name" value="RNase_H-like_EbsB-rel"/>
</dbReference>
<dbReference type="AlphaFoldDB" id="A0A2P5DKL3"/>
<keyword evidence="2" id="KW-1185">Reference proteome</keyword>
<comment type="caution">
    <text evidence="1">The sequence shown here is derived from an EMBL/GenBank/DDBJ whole genome shotgun (WGS) entry which is preliminary data.</text>
</comment>
<dbReference type="Proteomes" id="UP000237105">
    <property type="component" value="Unassembled WGS sequence"/>
</dbReference>